<keyword evidence="5" id="KW-0732">Signal</keyword>
<dbReference type="AlphaFoldDB" id="A0A438C6P0"/>
<evidence type="ECO:0000256" key="4">
    <source>
        <dbReference type="ARBA" id="ARBA00022692"/>
    </source>
</evidence>
<evidence type="ECO:0000256" key="1">
    <source>
        <dbReference type="ARBA" id="ARBA00004236"/>
    </source>
</evidence>
<keyword evidence="6" id="KW-0677">Repeat</keyword>
<dbReference type="InterPro" id="IPR001611">
    <property type="entry name" value="Leu-rich_rpt"/>
</dbReference>
<dbReference type="GO" id="GO:0004672">
    <property type="term" value="F:protein kinase activity"/>
    <property type="evidence" value="ECO:0007669"/>
    <property type="project" value="InterPro"/>
</dbReference>
<dbReference type="InterPro" id="IPR001245">
    <property type="entry name" value="Ser-Thr/Tyr_kinase_cat_dom"/>
</dbReference>
<dbReference type="InterPro" id="IPR032675">
    <property type="entry name" value="LRR_dom_sf"/>
</dbReference>
<dbReference type="GO" id="GO:0005524">
    <property type="term" value="F:ATP binding"/>
    <property type="evidence" value="ECO:0007669"/>
    <property type="project" value="InterPro"/>
</dbReference>
<dbReference type="InterPro" id="IPR051809">
    <property type="entry name" value="Plant_receptor-like_S/T_kinase"/>
</dbReference>
<comment type="subcellular location">
    <subcellularLocation>
        <location evidence="1">Cell membrane</location>
    </subcellularLocation>
</comment>
<keyword evidence="3" id="KW-0433">Leucine-rich repeat</keyword>
<dbReference type="Gene3D" id="3.80.10.10">
    <property type="entry name" value="Ribonuclease Inhibitor"/>
    <property type="match status" value="1"/>
</dbReference>
<organism evidence="10 11">
    <name type="scientific">Vitis vinifera</name>
    <name type="common">Grape</name>
    <dbReference type="NCBI Taxonomy" id="29760"/>
    <lineage>
        <taxon>Eukaryota</taxon>
        <taxon>Viridiplantae</taxon>
        <taxon>Streptophyta</taxon>
        <taxon>Embryophyta</taxon>
        <taxon>Tracheophyta</taxon>
        <taxon>Spermatophyta</taxon>
        <taxon>Magnoliopsida</taxon>
        <taxon>eudicotyledons</taxon>
        <taxon>Gunneridae</taxon>
        <taxon>Pentapetalae</taxon>
        <taxon>rosids</taxon>
        <taxon>Vitales</taxon>
        <taxon>Vitaceae</taxon>
        <taxon>Viteae</taxon>
        <taxon>Vitis</taxon>
    </lineage>
</organism>
<keyword evidence="10" id="KW-0808">Transferase</keyword>
<dbReference type="PROSITE" id="PS51450">
    <property type="entry name" value="LRR"/>
    <property type="match status" value="1"/>
</dbReference>
<dbReference type="EMBL" id="QGNW01002508">
    <property type="protein sequence ID" value="RVW18915.1"/>
    <property type="molecule type" value="Genomic_DNA"/>
</dbReference>
<dbReference type="InterPro" id="IPR003591">
    <property type="entry name" value="Leu-rich_rpt_typical-subtyp"/>
</dbReference>
<keyword evidence="2" id="KW-1003">Cell membrane</keyword>
<dbReference type="PANTHER" id="PTHR27008">
    <property type="entry name" value="OS04G0122200 PROTEIN"/>
    <property type="match status" value="1"/>
</dbReference>
<accession>A0A438C6P0</accession>
<keyword evidence="10" id="KW-0418">Kinase</keyword>
<reference evidence="10 11" key="1">
    <citation type="journal article" date="2018" name="PLoS Genet.">
        <title>Population sequencing reveals clonal diversity and ancestral inbreeding in the grapevine cultivar Chardonnay.</title>
        <authorList>
            <person name="Roach M.J."/>
            <person name="Johnson D.L."/>
            <person name="Bohlmann J."/>
            <person name="van Vuuren H.J."/>
            <person name="Jones S.J."/>
            <person name="Pretorius I.S."/>
            <person name="Schmidt S.A."/>
            <person name="Borneman A.R."/>
        </authorList>
    </citation>
    <scope>NUCLEOTIDE SEQUENCE [LARGE SCALE GENOMIC DNA]</scope>
    <source>
        <strain evidence="11">cv. Chardonnay</strain>
        <tissue evidence="10">Leaf</tissue>
    </source>
</reference>
<sequence length="257" mass="28297">MLQKLFLDSNALAFNIPTSLWSLRDLLVLNLSSNFLTGNLPPEVGNMKSITTLDLSKNLVSGYIPSRMGKLQSLITLSLSQNRLQGPIPVEFGDLVSLESLDLSQNNLSGIIPQSLEALIYLKRDNMEIPTPIHSWLPGTHEKISHQQLLYATNHFGEDNLIGKGSQGMSLCSKTKTLGTIGYMAPEHGSDGIVSTKSDVYSYGILLMEVFARKKPMDEMFTGDLTLKTWVESLSNSVIQVVDANLLGREMKTLPQS</sequence>
<dbReference type="Pfam" id="PF00560">
    <property type="entry name" value="LRR_1"/>
    <property type="match status" value="1"/>
</dbReference>
<evidence type="ECO:0000256" key="6">
    <source>
        <dbReference type="ARBA" id="ARBA00022737"/>
    </source>
</evidence>
<name>A0A438C6P0_VITVI</name>
<keyword evidence="8" id="KW-0472">Membrane</keyword>
<comment type="caution">
    <text evidence="10">The sequence shown here is derived from an EMBL/GenBank/DDBJ whole genome shotgun (WGS) entry which is preliminary data.</text>
</comment>
<dbReference type="Pfam" id="PF13855">
    <property type="entry name" value="LRR_8"/>
    <property type="match status" value="1"/>
</dbReference>
<dbReference type="GO" id="GO:0005886">
    <property type="term" value="C:plasma membrane"/>
    <property type="evidence" value="ECO:0007669"/>
    <property type="project" value="UniProtKB-SubCell"/>
</dbReference>
<protein>
    <submittedName>
        <fullName evidence="10">Putative leucine-rich repeat receptor-like protein kinase</fullName>
    </submittedName>
</protein>
<dbReference type="SUPFAM" id="SSF56112">
    <property type="entry name" value="Protein kinase-like (PK-like)"/>
    <property type="match status" value="1"/>
</dbReference>
<proteinExistence type="predicted"/>
<dbReference type="InterPro" id="IPR011009">
    <property type="entry name" value="Kinase-like_dom_sf"/>
</dbReference>
<dbReference type="PANTHER" id="PTHR27008:SF585">
    <property type="entry name" value="PROTEIN KINASE DOMAIN-CONTAINING PROTEIN"/>
    <property type="match status" value="1"/>
</dbReference>
<evidence type="ECO:0000256" key="5">
    <source>
        <dbReference type="ARBA" id="ARBA00022729"/>
    </source>
</evidence>
<dbReference type="SUPFAM" id="SSF52058">
    <property type="entry name" value="L domain-like"/>
    <property type="match status" value="1"/>
</dbReference>
<evidence type="ECO:0000256" key="2">
    <source>
        <dbReference type="ARBA" id="ARBA00022475"/>
    </source>
</evidence>
<dbReference type="PROSITE" id="PS50011">
    <property type="entry name" value="PROTEIN_KINASE_DOM"/>
    <property type="match status" value="1"/>
</dbReference>
<feature type="domain" description="Protein kinase" evidence="9">
    <location>
        <begin position="1"/>
        <end position="257"/>
    </location>
</feature>
<keyword evidence="10" id="KW-0675">Receptor</keyword>
<dbReference type="FunFam" id="3.80.10.10:FF:000299">
    <property type="entry name" value="Piriformospora indica-insensitive protein 2"/>
    <property type="match status" value="1"/>
</dbReference>
<evidence type="ECO:0000313" key="10">
    <source>
        <dbReference type="EMBL" id="RVW18915.1"/>
    </source>
</evidence>
<evidence type="ECO:0000256" key="3">
    <source>
        <dbReference type="ARBA" id="ARBA00022614"/>
    </source>
</evidence>
<evidence type="ECO:0000313" key="11">
    <source>
        <dbReference type="Proteomes" id="UP000288805"/>
    </source>
</evidence>
<dbReference type="Pfam" id="PF07714">
    <property type="entry name" value="PK_Tyr_Ser-Thr"/>
    <property type="match status" value="1"/>
</dbReference>
<keyword evidence="4" id="KW-0812">Transmembrane</keyword>
<dbReference type="Gene3D" id="1.10.510.10">
    <property type="entry name" value="Transferase(Phosphotransferase) domain 1"/>
    <property type="match status" value="1"/>
</dbReference>
<gene>
    <name evidence="10" type="primary">VvCHDh000041_1</name>
    <name evidence="10" type="ORF">CK203_106902</name>
</gene>
<dbReference type="InterPro" id="IPR000719">
    <property type="entry name" value="Prot_kinase_dom"/>
</dbReference>
<dbReference type="PRINTS" id="PR00019">
    <property type="entry name" value="LEURICHRPT"/>
</dbReference>
<evidence type="ECO:0000256" key="8">
    <source>
        <dbReference type="ARBA" id="ARBA00023136"/>
    </source>
</evidence>
<evidence type="ECO:0000256" key="7">
    <source>
        <dbReference type="ARBA" id="ARBA00022989"/>
    </source>
</evidence>
<dbReference type="Proteomes" id="UP000288805">
    <property type="component" value="Unassembled WGS sequence"/>
</dbReference>
<dbReference type="SMART" id="SM00369">
    <property type="entry name" value="LRR_TYP"/>
    <property type="match status" value="3"/>
</dbReference>
<keyword evidence="7" id="KW-1133">Transmembrane helix</keyword>
<evidence type="ECO:0000259" key="9">
    <source>
        <dbReference type="PROSITE" id="PS50011"/>
    </source>
</evidence>